<name>A0ABM4TN93_DROSZ</name>
<evidence type="ECO:0000313" key="3">
    <source>
        <dbReference type="RefSeq" id="XP_070851433.1"/>
    </source>
</evidence>
<evidence type="ECO:0000313" key="2">
    <source>
        <dbReference type="Proteomes" id="UP001652628"/>
    </source>
</evidence>
<accession>A0ABM4TN93</accession>
<gene>
    <name evidence="3" type="primary">LOC139352701</name>
</gene>
<protein>
    <recommendedName>
        <fullName evidence="4">Biogenesis of lysosome-related organelles complex 1 subunit 3</fullName>
    </recommendedName>
</protein>
<sequence length="131" mass="14997">MKFQFFRTFDTNFTEDDESIDFLDDEVSRSSASTPKSNYDYKQKAKPGKGKPKTNENMALVEMLGGYLKESKETIDTQINLQDQRVLSPFASALGYWDTLLNNMPYQQAQLTVIKVSTLIHEESLKALNKE</sequence>
<dbReference type="GeneID" id="139352701"/>
<evidence type="ECO:0000256" key="1">
    <source>
        <dbReference type="SAM" id="MobiDB-lite"/>
    </source>
</evidence>
<proteinExistence type="predicted"/>
<evidence type="ECO:0008006" key="4">
    <source>
        <dbReference type="Google" id="ProtNLM"/>
    </source>
</evidence>
<dbReference type="RefSeq" id="XP_070851433.1">
    <property type="nucleotide sequence ID" value="XM_070995332.1"/>
</dbReference>
<reference evidence="3" key="1">
    <citation type="submission" date="2025-08" db="UniProtKB">
        <authorList>
            <consortium name="RefSeq"/>
        </authorList>
    </citation>
    <scope>IDENTIFICATION</scope>
</reference>
<dbReference type="Proteomes" id="UP001652628">
    <property type="component" value="Chromosome 3"/>
</dbReference>
<keyword evidence="2" id="KW-1185">Reference proteome</keyword>
<organism evidence="2 3">
    <name type="scientific">Drosophila suzukii</name>
    <name type="common">Spotted-wing drosophila fruit fly</name>
    <dbReference type="NCBI Taxonomy" id="28584"/>
    <lineage>
        <taxon>Eukaryota</taxon>
        <taxon>Metazoa</taxon>
        <taxon>Ecdysozoa</taxon>
        <taxon>Arthropoda</taxon>
        <taxon>Hexapoda</taxon>
        <taxon>Insecta</taxon>
        <taxon>Pterygota</taxon>
        <taxon>Neoptera</taxon>
        <taxon>Endopterygota</taxon>
        <taxon>Diptera</taxon>
        <taxon>Brachycera</taxon>
        <taxon>Muscomorpha</taxon>
        <taxon>Ephydroidea</taxon>
        <taxon>Drosophilidae</taxon>
        <taxon>Drosophila</taxon>
        <taxon>Sophophora</taxon>
    </lineage>
</organism>
<feature type="region of interest" description="Disordered" evidence="1">
    <location>
        <begin position="25"/>
        <end position="54"/>
    </location>
</feature>